<protein>
    <submittedName>
        <fullName evidence="12">Zinc transporter 5-like isoform X1</fullName>
    </submittedName>
</protein>
<feature type="region of interest" description="Disordered" evidence="8">
    <location>
        <begin position="1"/>
        <end position="20"/>
    </location>
</feature>
<feature type="region of interest" description="Disordered" evidence="8">
    <location>
        <begin position="550"/>
        <end position="583"/>
    </location>
</feature>
<feature type="transmembrane region" description="Helical" evidence="9">
    <location>
        <begin position="357"/>
        <end position="379"/>
    </location>
</feature>
<evidence type="ECO:0000256" key="7">
    <source>
        <dbReference type="ARBA" id="ARBA00023136"/>
    </source>
</evidence>
<feature type="compositionally biased region" description="Basic residues" evidence="8">
    <location>
        <begin position="556"/>
        <end position="574"/>
    </location>
</feature>
<feature type="compositionally biased region" description="Basic residues" evidence="8">
    <location>
        <begin position="1"/>
        <end position="12"/>
    </location>
</feature>
<feature type="transmembrane region" description="Helical" evidence="9">
    <location>
        <begin position="712"/>
        <end position="733"/>
    </location>
</feature>
<dbReference type="GO" id="GO:0005385">
    <property type="term" value="F:zinc ion transmembrane transporter activity"/>
    <property type="evidence" value="ECO:0007669"/>
    <property type="project" value="InterPro"/>
</dbReference>
<dbReference type="KEGG" id="dzi:111291641"/>
<dbReference type="Gene3D" id="1.20.1510.10">
    <property type="entry name" value="Cation efflux protein transmembrane domain"/>
    <property type="match status" value="2"/>
</dbReference>
<dbReference type="FunFam" id="1.20.1510.10:FF:000033">
    <property type="entry name" value="Unplaced genomic scaffold supercont1.9, whole genome shotgun sequence"/>
    <property type="match status" value="1"/>
</dbReference>
<dbReference type="PANTHER" id="PTHR45755:SF4">
    <property type="entry name" value="ZINC TRANSPORTER 7"/>
    <property type="match status" value="1"/>
</dbReference>
<keyword evidence="5 9" id="KW-1133">Transmembrane helix</keyword>
<evidence type="ECO:0000256" key="2">
    <source>
        <dbReference type="ARBA" id="ARBA00008873"/>
    </source>
</evidence>
<feature type="transmembrane region" description="Helical" evidence="9">
    <location>
        <begin position="196"/>
        <end position="217"/>
    </location>
</feature>
<gene>
    <name evidence="12" type="primary">LOC111291641</name>
</gene>
<keyword evidence="7 9" id="KW-0472">Membrane</keyword>
<feature type="transmembrane region" description="Helical" evidence="9">
    <location>
        <begin position="70"/>
        <end position="87"/>
    </location>
</feature>
<evidence type="ECO:0000313" key="11">
    <source>
        <dbReference type="Proteomes" id="UP000515121"/>
    </source>
</evidence>
<keyword evidence="11" id="KW-1185">Reference proteome</keyword>
<keyword evidence="4 9" id="KW-0812">Transmembrane</keyword>
<evidence type="ECO:0000256" key="9">
    <source>
        <dbReference type="SAM" id="Phobius"/>
    </source>
</evidence>
<feature type="compositionally biased region" description="Basic and acidic residues" evidence="8">
    <location>
        <begin position="620"/>
        <end position="641"/>
    </location>
</feature>
<comment type="subcellular location">
    <subcellularLocation>
        <location evidence="1">Membrane</location>
        <topology evidence="1">Multi-pass membrane protein</topology>
    </subcellularLocation>
</comment>
<dbReference type="InterPro" id="IPR058533">
    <property type="entry name" value="Cation_efflux_TM"/>
</dbReference>
<feature type="compositionally biased region" description="Basic residues" evidence="8">
    <location>
        <begin position="642"/>
        <end position="652"/>
    </location>
</feature>
<sequence>MADHHHHHHRPNRLSLPPRATFFTTPTTTATTPRSYPLYSYPSMATPTPTLSKHRLSLQSAKPSSSSSSFSFLLLLLFSLRSLYSLLPFLRSSPPSFSLFPFSFLISFLSFLLSLSFTLFSNKHPRNHPKFSLSSLSNSQLKLLLLKSFLLSIIFLLRFQALRYCGTAAMILAELSGNLAGRLFSVEKTPKKRSFLSSHFIGFCFLFIGLMLLSLSWDRVDCFPINKTGFSIYAREGCVRIWPMLLPFLSGFLGCYEKVSMNSGSIRLLGRKRVRLISLFFTTVMLFVPAVISFLFYEIEGGGNISIENLGWPLVNTVVFGVLLSENYNDDNDKLVSSKDFQREFVVTFVYTIVLELFYFDELSLSGLLLCGLLLYFAVRELDPVYSSYTELGIESSESFSMSIMKPIRHILSERKSRKIALFLLINTGYMVVEFVAGFMSNSLGLISDACHMLFDCAALAIGLYASYISRLPANNQFNYGRGRFEILSGYANAVFLVLVGALIVLESFERILDPQEISTNSILTVSIGGLIVNVVGLIFFHEEHHHAHGGSCSHSHSHPHPHSHSHDHHHQHSHDHESHVQHHELINVSDGCRELCSGREQHHSNQHGSNIYHAEDHKKHTECHGHHDHAHDHAPHDCAHHHDHHHHRHQSDHKDHHHDQGAGLHSRAHYSESKGHLLLARSRSKQKQLPSEGKEPQKHHHRHIDHNMEGIFLHVLADTMGSVGVVVSTLLIKYKGWLVADPACSIFISVLIISSVFPLLRNSAEILLQRLPRAQEQGLNKAMSDVMKMKGVCRVQNLHVWSFTNTDIVGTVHLHISAETDKAATKAEVSQILHDAGIKDLTLQVECAEL</sequence>
<feature type="domain" description="Cation efflux protein transmembrane" evidence="10">
    <location>
        <begin position="421"/>
        <end position="551"/>
    </location>
</feature>
<proteinExistence type="inferred from homology"/>
<evidence type="ECO:0000256" key="4">
    <source>
        <dbReference type="ARBA" id="ARBA00022692"/>
    </source>
</evidence>
<feature type="transmembrane region" description="Helical" evidence="9">
    <location>
        <begin position="167"/>
        <end position="184"/>
    </location>
</feature>
<name>A0A6P5YFA4_DURZI</name>
<dbReference type="InterPro" id="IPR045316">
    <property type="entry name" value="Msc2-like"/>
</dbReference>
<organism evidence="11 12">
    <name type="scientific">Durio zibethinus</name>
    <name type="common">Durian</name>
    <dbReference type="NCBI Taxonomy" id="66656"/>
    <lineage>
        <taxon>Eukaryota</taxon>
        <taxon>Viridiplantae</taxon>
        <taxon>Streptophyta</taxon>
        <taxon>Embryophyta</taxon>
        <taxon>Tracheophyta</taxon>
        <taxon>Spermatophyta</taxon>
        <taxon>Magnoliopsida</taxon>
        <taxon>eudicotyledons</taxon>
        <taxon>Gunneridae</taxon>
        <taxon>Pentapetalae</taxon>
        <taxon>rosids</taxon>
        <taxon>malvids</taxon>
        <taxon>Malvales</taxon>
        <taxon>Malvaceae</taxon>
        <taxon>Helicteroideae</taxon>
        <taxon>Durio</taxon>
    </lineage>
</organism>
<feature type="transmembrane region" description="Helical" evidence="9">
    <location>
        <begin position="739"/>
        <end position="761"/>
    </location>
</feature>
<feature type="transmembrane region" description="Helical" evidence="9">
    <location>
        <begin position="420"/>
        <end position="440"/>
    </location>
</feature>
<evidence type="ECO:0000256" key="6">
    <source>
        <dbReference type="ARBA" id="ARBA00023065"/>
    </source>
</evidence>
<feature type="region of interest" description="Disordered" evidence="8">
    <location>
        <begin position="620"/>
        <end position="674"/>
    </location>
</feature>
<dbReference type="OrthoDB" id="78669at2759"/>
<feature type="transmembrane region" description="Helical" evidence="9">
    <location>
        <begin position="276"/>
        <end position="297"/>
    </location>
</feature>
<reference evidence="12" key="1">
    <citation type="submission" date="2025-08" db="UniProtKB">
        <authorList>
            <consortium name="RefSeq"/>
        </authorList>
    </citation>
    <scope>IDENTIFICATION</scope>
    <source>
        <tissue evidence="12">Fruit stalk</tissue>
    </source>
</reference>
<keyword evidence="6" id="KW-0406">Ion transport</keyword>
<dbReference type="InterPro" id="IPR027469">
    <property type="entry name" value="Cation_efflux_TMD_sf"/>
</dbReference>
<dbReference type="GO" id="GO:0016020">
    <property type="term" value="C:membrane"/>
    <property type="evidence" value="ECO:0007669"/>
    <property type="project" value="UniProtKB-SubCell"/>
</dbReference>
<feature type="transmembrane region" description="Helical" evidence="9">
    <location>
        <begin position="518"/>
        <end position="541"/>
    </location>
</feature>
<keyword evidence="3" id="KW-0813">Transport</keyword>
<dbReference type="Pfam" id="PF01545">
    <property type="entry name" value="Cation_efflux"/>
    <property type="match status" value="2"/>
</dbReference>
<feature type="transmembrane region" description="Helical" evidence="9">
    <location>
        <begin position="487"/>
        <end position="506"/>
    </location>
</feature>
<feature type="transmembrane region" description="Helical" evidence="9">
    <location>
        <begin position="237"/>
        <end position="256"/>
    </location>
</feature>
<dbReference type="AlphaFoldDB" id="A0A6P5YFA4"/>
<evidence type="ECO:0000313" key="12">
    <source>
        <dbReference type="RefSeq" id="XP_022739189.1"/>
    </source>
</evidence>
<dbReference type="InterPro" id="IPR002524">
    <property type="entry name" value="Cation_efflux"/>
</dbReference>
<dbReference type="PANTHER" id="PTHR45755">
    <property type="match status" value="1"/>
</dbReference>
<feature type="transmembrane region" description="Helical" evidence="9">
    <location>
        <begin position="141"/>
        <end position="161"/>
    </location>
</feature>
<feature type="domain" description="Cation efflux protein transmembrane" evidence="10">
    <location>
        <begin position="700"/>
        <end position="769"/>
    </location>
</feature>
<evidence type="ECO:0000256" key="3">
    <source>
        <dbReference type="ARBA" id="ARBA00022448"/>
    </source>
</evidence>
<dbReference type="RefSeq" id="XP_022739189.1">
    <property type="nucleotide sequence ID" value="XM_022883454.1"/>
</dbReference>
<evidence type="ECO:0000256" key="5">
    <source>
        <dbReference type="ARBA" id="ARBA00022989"/>
    </source>
</evidence>
<evidence type="ECO:0000256" key="8">
    <source>
        <dbReference type="SAM" id="MobiDB-lite"/>
    </source>
</evidence>
<dbReference type="GeneID" id="111291641"/>
<dbReference type="NCBIfam" id="TIGR01297">
    <property type="entry name" value="CDF"/>
    <property type="match status" value="1"/>
</dbReference>
<feature type="transmembrane region" description="Helical" evidence="9">
    <location>
        <begin position="446"/>
        <end position="466"/>
    </location>
</feature>
<evidence type="ECO:0000259" key="10">
    <source>
        <dbReference type="Pfam" id="PF01545"/>
    </source>
</evidence>
<dbReference type="GO" id="GO:0006882">
    <property type="term" value="P:intracellular zinc ion homeostasis"/>
    <property type="evidence" value="ECO:0007669"/>
    <property type="project" value="InterPro"/>
</dbReference>
<comment type="similarity">
    <text evidence="2">Belongs to the cation diffusion facilitator (CDF) transporter (TC 2.A.4) family. SLC30A subfamily.</text>
</comment>
<dbReference type="SUPFAM" id="SSF161111">
    <property type="entry name" value="Cation efflux protein transmembrane domain-like"/>
    <property type="match status" value="1"/>
</dbReference>
<accession>A0A6P5YFA4</accession>
<evidence type="ECO:0000256" key="1">
    <source>
        <dbReference type="ARBA" id="ARBA00004141"/>
    </source>
</evidence>
<feature type="region of interest" description="Disordered" evidence="8">
    <location>
        <begin position="683"/>
        <end position="702"/>
    </location>
</feature>
<dbReference type="Proteomes" id="UP000515121">
    <property type="component" value="Unplaced"/>
</dbReference>
<feature type="transmembrane region" description="Helical" evidence="9">
    <location>
        <begin position="99"/>
        <end position="120"/>
    </location>
</feature>
<dbReference type="GO" id="GO:0005794">
    <property type="term" value="C:Golgi apparatus"/>
    <property type="evidence" value="ECO:0007669"/>
    <property type="project" value="TreeGrafter"/>
</dbReference>